<dbReference type="EMBL" id="JN022705">
    <property type="protein sequence ID" value="AEI29537.1"/>
    <property type="molecule type" value="Genomic_DNA"/>
</dbReference>
<dbReference type="PANTHER" id="PTHR12919">
    <property type="entry name" value="30S RIBOSOMAL PROTEIN S16"/>
    <property type="match status" value="1"/>
</dbReference>
<evidence type="ECO:0000256" key="3">
    <source>
        <dbReference type="ARBA" id="ARBA00023274"/>
    </source>
</evidence>
<sequence length="81" mass="9437">MLKIRLKRFGRKAQPCYRIVVTDSRVKRDGKALEEVGFYNPLTDETHLKFNRIVERLKTGAQPTETVRNIFLKAKVFDALT</sequence>
<dbReference type="Pfam" id="PF00886">
    <property type="entry name" value="Ribosomal_S16"/>
    <property type="match status" value="1"/>
</dbReference>
<evidence type="ECO:0000313" key="4">
    <source>
        <dbReference type="EMBL" id="AEI29537.1"/>
    </source>
</evidence>
<keyword evidence="4" id="KW-0934">Plastid</keyword>
<accession>H9LT58</accession>
<dbReference type="SUPFAM" id="SSF54565">
    <property type="entry name" value="Ribosomal protein S16"/>
    <property type="match status" value="1"/>
</dbReference>
<proteinExistence type="inferred from homology"/>
<reference evidence="4" key="1">
    <citation type="journal article" date="2012" name="J. Eukaryot. Microbiol.">
        <title>Twenty-Fold Difference in Evolutionary Rates between the Mitochondrial and Plastid Genomes of Species with Secondary Red Plastids.</title>
        <authorList>
            <person name="Smith D.R."/>
            <person name="Keeling P.J."/>
        </authorList>
    </citation>
    <scope>NUCLEOTIDE SEQUENCE</scope>
</reference>
<evidence type="ECO:0000256" key="2">
    <source>
        <dbReference type="ARBA" id="ARBA00022980"/>
    </source>
</evidence>
<dbReference type="GO" id="GO:0005739">
    <property type="term" value="C:mitochondrion"/>
    <property type="evidence" value="ECO:0007669"/>
    <property type="project" value="GOC"/>
</dbReference>
<dbReference type="GO" id="GO:0003735">
    <property type="term" value="F:structural constituent of ribosome"/>
    <property type="evidence" value="ECO:0007669"/>
    <property type="project" value="InterPro"/>
</dbReference>
<name>H9LT58_EMIHU</name>
<organism evidence="4">
    <name type="scientific">Emiliania huxleyi</name>
    <name type="common">Coccolithophore</name>
    <name type="synonym">Pontosphaera huxleyi</name>
    <dbReference type="NCBI Taxonomy" id="2903"/>
    <lineage>
        <taxon>Eukaryota</taxon>
        <taxon>Haptista</taxon>
        <taxon>Haptophyta</taxon>
        <taxon>Prymnesiophyceae</taxon>
        <taxon>Isochrysidales</taxon>
        <taxon>Noelaerhabdaceae</taxon>
        <taxon>Emiliania</taxon>
    </lineage>
</organism>
<dbReference type="InterPro" id="IPR000307">
    <property type="entry name" value="Ribosomal_bS16"/>
</dbReference>
<geneLocation type="plastid" evidence="4"/>
<dbReference type="Gene3D" id="3.30.1320.10">
    <property type="match status" value="1"/>
</dbReference>
<dbReference type="SMR" id="H9LT58"/>
<dbReference type="PANTHER" id="PTHR12919:SF20">
    <property type="entry name" value="SMALL RIBOSOMAL SUBUNIT PROTEIN BS16M"/>
    <property type="match status" value="1"/>
</dbReference>
<dbReference type="GO" id="GO:0032543">
    <property type="term" value="P:mitochondrial translation"/>
    <property type="evidence" value="ECO:0007669"/>
    <property type="project" value="TreeGrafter"/>
</dbReference>
<dbReference type="InterPro" id="IPR023803">
    <property type="entry name" value="Ribosomal_bS16_dom_sf"/>
</dbReference>
<protein>
    <submittedName>
        <fullName evidence="4">Ribosomal protein S16</fullName>
    </submittedName>
</protein>
<evidence type="ECO:0000256" key="1">
    <source>
        <dbReference type="ARBA" id="ARBA00006668"/>
    </source>
</evidence>
<dbReference type="GeneID" id="3562455"/>
<comment type="similarity">
    <text evidence="1">Belongs to the bacterial ribosomal protein bS16 family.</text>
</comment>
<dbReference type="HAMAP" id="MF_00385">
    <property type="entry name" value="Ribosomal_bS16"/>
    <property type="match status" value="1"/>
</dbReference>
<dbReference type="PROSITE" id="PS00732">
    <property type="entry name" value="RIBOSOMAL_S16"/>
    <property type="match status" value="1"/>
</dbReference>
<keyword evidence="3" id="KW-0687">Ribonucleoprotein</keyword>
<dbReference type="GO" id="GO:0015935">
    <property type="term" value="C:small ribosomal subunit"/>
    <property type="evidence" value="ECO:0007669"/>
    <property type="project" value="TreeGrafter"/>
</dbReference>
<dbReference type="InterPro" id="IPR020592">
    <property type="entry name" value="Ribosomal_bS16_CS"/>
</dbReference>
<dbReference type="AlphaFoldDB" id="H9LT58"/>
<gene>
    <name evidence="4" type="primary">rps16</name>
</gene>
<dbReference type="NCBIfam" id="TIGR00002">
    <property type="entry name" value="S16"/>
    <property type="match status" value="1"/>
</dbReference>
<keyword evidence="2 4" id="KW-0689">Ribosomal protein</keyword>
<dbReference type="RefSeq" id="YP_277376.1">
    <property type="nucleotide sequence ID" value="NC_007288.1"/>
</dbReference>